<dbReference type="SUPFAM" id="SSF55120">
    <property type="entry name" value="Pseudouridine synthase"/>
    <property type="match status" value="1"/>
</dbReference>
<dbReference type="Pfam" id="PF01509">
    <property type="entry name" value="TruB_N"/>
    <property type="match status" value="1"/>
</dbReference>
<dbReference type="InterPro" id="IPR002501">
    <property type="entry name" value="PsdUridine_synth_N"/>
</dbReference>
<dbReference type="Pfam" id="PF16198">
    <property type="entry name" value="TruB_C_2"/>
    <property type="match status" value="1"/>
</dbReference>
<keyword evidence="10" id="KW-1185">Reference proteome</keyword>
<dbReference type="GO" id="GO:1990481">
    <property type="term" value="P:mRNA pseudouridine synthesis"/>
    <property type="evidence" value="ECO:0007669"/>
    <property type="project" value="TreeGrafter"/>
</dbReference>
<feature type="compositionally biased region" description="Basic residues" evidence="6">
    <location>
        <begin position="55"/>
        <end position="66"/>
    </location>
</feature>
<keyword evidence="5" id="KW-0413">Isomerase</keyword>
<dbReference type="AlphaFoldDB" id="A0A5N5QVT7"/>
<evidence type="ECO:0000256" key="2">
    <source>
        <dbReference type="ARBA" id="ARBA00008999"/>
    </source>
</evidence>
<comment type="similarity">
    <text evidence="2">Belongs to the pseudouridine synthase TruB family.</text>
</comment>
<feature type="domain" description="tRNA pseudouridylate synthase B C-terminal" evidence="8">
    <location>
        <begin position="291"/>
        <end position="331"/>
    </location>
</feature>
<evidence type="ECO:0000259" key="8">
    <source>
        <dbReference type="Pfam" id="PF16198"/>
    </source>
</evidence>
<dbReference type="EC" id="5.4.99.25" evidence="3"/>
<dbReference type="GO" id="GO:0006400">
    <property type="term" value="P:tRNA modification"/>
    <property type="evidence" value="ECO:0007669"/>
    <property type="project" value="TreeGrafter"/>
</dbReference>
<dbReference type="GO" id="GO:0160148">
    <property type="term" value="F:tRNA pseudouridine(55) synthase activity"/>
    <property type="evidence" value="ECO:0007669"/>
    <property type="project" value="UniProtKB-EC"/>
</dbReference>
<dbReference type="PANTHER" id="PTHR13767">
    <property type="entry name" value="TRNA-PSEUDOURIDINE SYNTHASE"/>
    <property type="match status" value="1"/>
</dbReference>
<dbReference type="InterPro" id="IPR020103">
    <property type="entry name" value="PsdUridine_synth_cat_dom_sf"/>
</dbReference>
<dbReference type="Proteomes" id="UP000383932">
    <property type="component" value="Unassembled WGS sequence"/>
</dbReference>
<dbReference type="Gene3D" id="3.30.2350.10">
    <property type="entry name" value="Pseudouridine synthase"/>
    <property type="match status" value="1"/>
</dbReference>
<protein>
    <recommendedName>
        <fullName evidence="3">tRNA pseudouridine(55) synthase</fullName>
        <ecNumber evidence="3">5.4.99.25</ecNumber>
    </recommendedName>
</protein>
<evidence type="ECO:0000313" key="9">
    <source>
        <dbReference type="EMBL" id="KAB5595673.1"/>
    </source>
</evidence>
<dbReference type="HAMAP" id="MF_01080">
    <property type="entry name" value="TruB_bact"/>
    <property type="match status" value="1"/>
</dbReference>
<dbReference type="EMBL" id="SSOP01000007">
    <property type="protein sequence ID" value="KAB5595673.1"/>
    <property type="molecule type" value="Genomic_DNA"/>
</dbReference>
<feature type="compositionally biased region" description="Acidic residues" evidence="6">
    <location>
        <begin position="368"/>
        <end position="382"/>
    </location>
</feature>
<dbReference type="GO" id="GO:0005634">
    <property type="term" value="C:nucleus"/>
    <property type="evidence" value="ECO:0007669"/>
    <property type="project" value="TreeGrafter"/>
</dbReference>
<reference evidence="9 10" key="1">
    <citation type="journal article" date="2019" name="Fungal Biol. Biotechnol.">
        <title>Draft genome sequence of fastidious pathogen Ceratobasidium theobromae, which causes vascular-streak dieback in Theobroma cacao.</title>
        <authorList>
            <person name="Ali S.S."/>
            <person name="Asman A."/>
            <person name="Shao J."/>
            <person name="Firmansyah A.P."/>
            <person name="Susilo A.W."/>
            <person name="Rosmana A."/>
            <person name="McMahon P."/>
            <person name="Junaid M."/>
            <person name="Guest D."/>
            <person name="Kheng T.Y."/>
            <person name="Meinhardt L.W."/>
            <person name="Bailey B.A."/>
        </authorList>
    </citation>
    <scope>NUCLEOTIDE SEQUENCE [LARGE SCALE GENOMIC DNA]</scope>
    <source>
        <strain evidence="9 10">CT2</strain>
    </source>
</reference>
<feature type="region of interest" description="Disordered" evidence="6">
    <location>
        <begin position="363"/>
        <end position="393"/>
    </location>
</feature>
<dbReference type="InterPro" id="IPR032819">
    <property type="entry name" value="TruB_C"/>
</dbReference>
<dbReference type="InterPro" id="IPR014780">
    <property type="entry name" value="tRNA_psdUridine_synth_TruB"/>
</dbReference>
<evidence type="ECO:0000256" key="6">
    <source>
        <dbReference type="SAM" id="MobiDB-lite"/>
    </source>
</evidence>
<sequence>MPKVLAGSLPLNGLFAIAKPSGPTSMSILDRLKPLLARSRLLVDQEENEKMPAEKRKKNRYKKGRVSRPSDRPKLGQGGTLDPLADGVLVLGVNKGTKLLGQFLECTKEYRTTALLGCETDSYDSNGARVHLLPYSHITREDVENILDKFRGEIRQMPPVFSALKMDGKPLYEYARENKPLPRPIEARSCVVHELVLESWVPAAKSPDDTTGHHFKWPEKELTEEQRASMKRVKELVLKAEADAHPTEQQPAVVNALRQSTPPATVVDQTNAQGPPAFVLRMSVSSGTYVRSIVHDIGLALGSAAHVVTLTRTRQGKYNLATASTHSTLESQSDPAPIEVGRPELMDGNCIKWEVFERALQRAKNQDDETTESNGEEWEEWEQAIIQSWSENR</sequence>
<evidence type="ECO:0000256" key="4">
    <source>
        <dbReference type="ARBA" id="ARBA00022694"/>
    </source>
</evidence>
<feature type="region of interest" description="Disordered" evidence="6">
    <location>
        <begin position="46"/>
        <end position="79"/>
    </location>
</feature>
<evidence type="ECO:0000313" key="10">
    <source>
        <dbReference type="Proteomes" id="UP000383932"/>
    </source>
</evidence>
<proteinExistence type="inferred from homology"/>
<evidence type="ECO:0000259" key="7">
    <source>
        <dbReference type="Pfam" id="PF01509"/>
    </source>
</evidence>
<dbReference type="GO" id="GO:0003723">
    <property type="term" value="F:RNA binding"/>
    <property type="evidence" value="ECO:0007669"/>
    <property type="project" value="InterPro"/>
</dbReference>
<organism evidence="9 10">
    <name type="scientific">Ceratobasidium theobromae</name>
    <dbReference type="NCBI Taxonomy" id="1582974"/>
    <lineage>
        <taxon>Eukaryota</taxon>
        <taxon>Fungi</taxon>
        <taxon>Dikarya</taxon>
        <taxon>Basidiomycota</taxon>
        <taxon>Agaricomycotina</taxon>
        <taxon>Agaricomycetes</taxon>
        <taxon>Cantharellales</taxon>
        <taxon>Ceratobasidiaceae</taxon>
        <taxon>Ceratobasidium</taxon>
    </lineage>
</organism>
<dbReference type="OrthoDB" id="9995526at2759"/>
<keyword evidence="4" id="KW-0819">tRNA processing</keyword>
<gene>
    <name evidence="9" type="ORF">CTheo_911</name>
</gene>
<name>A0A5N5QVT7_9AGAM</name>
<dbReference type="PANTHER" id="PTHR13767:SF2">
    <property type="entry name" value="PSEUDOURIDYLATE SYNTHASE TRUB1"/>
    <property type="match status" value="1"/>
</dbReference>
<evidence type="ECO:0000256" key="1">
    <source>
        <dbReference type="ARBA" id="ARBA00001166"/>
    </source>
</evidence>
<feature type="domain" description="Pseudouridine synthase II N-terminal" evidence="7">
    <location>
        <begin position="73"/>
        <end position="200"/>
    </location>
</feature>
<evidence type="ECO:0000256" key="5">
    <source>
        <dbReference type="ARBA" id="ARBA00023235"/>
    </source>
</evidence>
<accession>A0A5N5QVT7</accession>
<comment type="caution">
    <text evidence="9">The sequence shown here is derived from an EMBL/GenBank/DDBJ whole genome shotgun (WGS) entry which is preliminary data.</text>
</comment>
<comment type="catalytic activity">
    <reaction evidence="1">
        <text>a uridine in mRNA = a pseudouridine in mRNA</text>
        <dbReference type="Rhea" id="RHEA:56644"/>
        <dbReference type="Rhea" id="RHEA-COMP:14658"/>
        <dbReference type="Rhea" id="RHEA-COMP:14659"/>
        <dbReference type="ChEBI" id="CHEBI:65314"/>
        <dbReference type="ChEBI" id="CHEBI:65315"/>
    </reaction>
</comment>
<evidence type="ECO:0000256" key="3">
    <source>
        <dbReference type="ARBA" id="ARBA00012787"/>
    </source>
</evidence>